<gene>
    <name evidence="2" type="ORF">BGZ70_007414</name>
</gene>
<sequence>MSGEGGLKDMLRNRNMAATDYLTYKSPSFSTSRDFLLQQRFDPDYVRPRSSNDHHNTSRADQGFAGELNSAGASSVGTGAGVCVAWVDSPEAELEEVCTKTAFDEGEMLIESPQIPCRQIK</sequence>
<evidence type="ECO:0000313" key="3">
    <source>
        <dbReference type="Proteomes" id="UP000738359"/>
    </source>
</evidence>
<reference evidence="2" key="1">
    <citation type="journal article" date="2020" name="Fungal Divers.">
        <title>Resolving the Mortierellaceae phylogeny through synthesis of multi-gene phylogenetics and phylogenomics.</title>
        <authorList>
            <person name="Vandepol N."/>
            <person name="Liber J."/>
            <person name="Desiro A."/>
            <person name="Na H."/>
            <person name="Kennedy M."/>
            <person name="Barry K."/>
            <person name="Grigoriev I.V."/>
            <person name="Miller A.N."/>
            <person name="O'Donnell K."/>
            <person name="Stajich J.E."/>
            <person name="Bonito G."/>
        </authorList>
    </citation>
    <scope>NUCLEOTIDE SEQUENCE</scope>
    <source>
        <strain evidence="2">CK1249</strain>
    </source>
</reference>
<feature type="region of interest" description="Disordered" evidence="1">
    <location>
        <begin position="42"/>
        <end position="66"/>
    </location>
</feature>
<keyword evidence="3" id="KW-1185">Reference proteome</keyword>
<feature type="non-terminal residue" evidence="2">
    <location>
        <position position="121"/>
    </location>
</feature>
<organism evidence="2 3">
    <name type="scientific">Mortierella alpina</name>
    <name type="common">Oleaginous fungus</name>
    <name type="synonym">Mortierella renispora</name>
    <dbReference type="NCBI Taxonomy" id="64518"/>
    <lineage>
        <taxon>Eukaryota</taxon>
        <taxon>Fungi</taxon>
        <taxon>Fungi incertae sedis</taxon>
        <taxon>Mucoromycota</taxon>
        <taxon>Mortierellomycotina</taxon>
        <taxon>Mortierellomycetes</taxon>
        <taxon>Mortierellales</taxon>
        <taxon>Mortierellaceae</taxon>
        <taxon>Mortierella</taxon>
    </lineage>
</organism>
<proteinExistence type="predicted"/>
<dbReference type="OrthoDB" id="2434327at2759"/>
<comment type="caution">
    <text evidence="2">The sequence shown here is derived from an EMBL/GenBank/DDBJ whole genome shotgun (WGS) entry which is preliminary data.</text>
</comment>
<dbReference type="EMBL" id="JAAAHY010000468">
    <property type="protein sequence ID" value="KAF9963446.1"/>
    <property type="molecule type" value="Genomic_DNA"/>
</dbReference>
<name>A0A9P6M2Y7_MORAP</name>
<evidence type="ECO:0000313" key="2">
    <source>
        <dbReference type="EMBL" id="KAF9963446.1"/>
    </source>
</evidence>
<evidence type="ECO:0000256" key="1">
    <source>
        <dbReference type="SAM" id="MobiDB-lite"/>
    </source>
</evidence>
<dbReference type="Proteomes" id="UP000738359">
    <property type="component" value="Unassembled WGS sequence"/>
</dbReference>
<dbReference type="AlphaFoldDB" id="A0A9P6M2Y7"/>
<feature type="compositionally biased region" description="Basic and acidic residues" evidence="1">
    <location>
        <begin position="42"/>
        <end position="58"/>
    </location>
</feature>
<protein>
    <submittedName>
        <fullName evidence="2">Uncharacterized protein</fullName>
    </submittedName>
</protein>
<accession>A0A9P6M2Y7</accession>